<sequence>MGHWVCSYYDTQNIFIYDSATIKTGHINYDKVLHKLFPSYFLKGDVVQYPNIHCQTPGSVDCGVYAIANAVSLRFGLNPEHTIYESIEKLREHLVKIFLSEIITPFPYITRTAYEQTNE</sequence>
<reference evidence="1 2" key="1">
    <citation type="submission" date="2019-08" db="EMBL/GenBank/DDBJ databases">
        <title>Whole genome of Aphis craccivora.</title>
        <authorList>
            <person name="Voronova N.V."/>
            <person name="Shulinski R.S."/>
            <person name="Bandarenka Y.V."/>
            <person name="Zhorov D.G."/>
            <person name="Warner D."/>
        </authorList>
    </citation>
    <scope>NUCLEOTIDE SEQUENCE [LARGE SCALE GENOMIC DNA]</scope>
    <source>
        <strain evidence="1">180601</strain>
        <tissue evidence="1">Whole Body</tissue>
    </source>
</reference>
<organism evidence="1 2">
    <name type="scientific">Aphis craccivora</name>
    <name type="common">Cowpea aphid</name>
    <dbReference type="NCBI Taxonomy" id="307492"/>
    <lineage>
        <taxon>Eukaryota</taxon>
        <taxon>Metazoa</taxon>
        <taxon>Ecdysozoa</taxon>
        <taxon>Arthropoda</taxon>
        <taxon>Hexapoda</taxon>
        <taxon>Insecta</taxon>
        <taxon>Pterygota</taxon>
        <taxon>Neoptera</taxon>
        <taxon>Paraneoptera</taxon>
        <taxon>Hemiptera</taxon>
        <taxon>Sternorrhyncha</taxon>
        <taxon>Aphidomorpha</taxon>
        <taxon>Aphidoidea</taxon>
        <taxon>Aphididae</taxon>
        <taxon>Aphidini</taxon>
        <taxon>Aphis</taxon>
        <taxon>Aphis</taxon>
    </lineage>
</organism>
<gene>
    <name evidence="1" type="ORF">FWK35_00022527</name>
</gene>
<keyword evidence="2" id="KW-1185">Reference proteome</keyword>
<dbReference type="InterPro" id="IPR038765">
    <property type="entry name" value="Papain-like_cys_pep_sf"/>
</dbReference>
<proteinExistence type="predicted"/>
<dbReference type="PANTHER" id="PTHR34718:SF2">
    <property type="entry name" value="PHD-TYPE DOMAIN-CONTAINING PROTEIN"/>
    <property type="match status" value="1"/>
</dbReference>
<evidence type="ECO:0000313" key="1">
    <source>
        <dbReference type="EMBL" id="KAF0749847.1"/>
    </source>
</evidence>
<dbReference type="SUPFAM" id="SSF54001">
    <property type="entry name" value="Cysteine proteinases"/>
    <property type="match status" value="1"/>
</dbReference>
<evidence type="ECO:0000313" key="2">
    <source>
        <dbReference type="Proteomes" id="UP000478052"/>
    </source>
</evidence>
<comment type="caution">
    <text evidence="1">The sequence shown here is derived from an EMBL/GenBank/DDBJ whole genome shotgun (WGS) entry which is preliminary data.</text>
</comment>
<name>A0A6G0Y5U3_APHCR</name>
<dbReference type="Gene3D" id="3.40.395.10">
    <property type="entry name" value="Adenoviral Proteinase, Chain A"/>
    <property type="match status" value="1"/>
</dbReference>
<protein>
    <recommendedName>
        <fullName evidence="3">Ubiquitin-like protease family profile domain-containing protein</fullName>
    </recommendedName>
</protein>
<dbReference type="Proteomes" id="UP000478052">
    <property type="component" value="Unassembled WGS sequence"/>
</dbReference>
<dbReference type="EMBL" id="VUJU01005945">
    <property type="protein sequence ID" value="KAF0749847.1"/>
    <property type="molecule type" value="Genomic_DNA"/>
</dbReference>
<dbReference type="OrthoDB" id="7701031at2759"/>
<dbReference type="AlphaFoldDB" id="A0A6G0Y5U3"/>
<evidence type="ECO:0008006" key="3">
    <source>
        <dbReference type="Google" id="ProtNLM"/>
    </source>
</evidence>
<accession>A0A6G0Y5U3</accession>
<dbReference type="PANTHER" id="PTHR34718">
    <property type="entry name" value="PHD-TYPE DOMAIN-CONTAINING PROTEIN"/>
    <property type="match status" value="1"/>
</dbReference>